<dbReference type="Pfam" id="PF05168">
    <property type="entry name" value="HEPN"/>
    <property type="match status" value="1"/>
</dbReference>
<sequence>MSFSYWELLWKRARRFMVRAERDLSEGDFDGACFNAEQAIQLSAKASIYRLFGEKLRVHSSKTLLSQLRNMLYESNKHSLANIISDLISSYRRELELLEESYIEGRYGEIEYLESQGRICIEIAKRVLEVLEKIEKELAETSN</sequence>
<gene>
    <name evidence="3" type="ORF">ENL47_05780</name>
    <name evidence="2" type="ORF">ENM84_00450</name>
</gene>
<dbReference type="SUPFAM" id="SSF81593">
    <property type="entry name" value="Nucleotidyltransferase substrate binding subunit/domain"/>
    <property type="match status" value="1"/>
</dbReference>
<dbReference type="EMBL" id="DRUB01000109">
    <property type="protein sequence ID" value="HHR96316.1"/>
    <property type="molecule type" value="Genomic_DNA"/>
</dbReference>
<accession>A0A7C5TEQ6</accession>
<protein>
    <submittedName>
        <fullName evidence="2">HEPN domain-containing protein</fullName>
    </submittedName>
</protein>
<dbReference type="EMBL" id="DRZI01000016">
    <property type="protein sequence ID" value="HHP81112.1"/>
    <property type="molecule type" value="Genomic_DNA"/>
</dbReference>
<organism evidence="2">
    <name type="scientific">Ignisphaera aggregans</name>
    <dbReference type="NCBI Taxonomy" id="334771"/>
    <lineage>
        <taxon>Archaea</taxon>
        <taxon>Thermoproteota</taxon>
        <taxon>Thermoprotei</taxon>
        <taxon>Desulfurococcales</taxon>
        <taxon>Desulfurococcaceae</taxon>
        <taxon>Ignisphaera</taxon>
    </lineage>
</organism>
<name>A0A7C5TEQ6_9CREN</name>
<feature type="domain" description="HEPN" evidence="1">
    <location>
        <begin position="10"/>
        <end position="134"/>
    </location>
</feature>
<evidence type="ECO:0000313" key="3">
    <source>
        <dbReference type="EMBL" id="HHR96316.1"/>
    </source>
</evidence>
<dbReference type="Gene3D" id="1.20.120.330">
    <property type="entry name" value="Nucleotidyltransferases domain 2"/>
    <property type="match status" value="1"/>
</dbReference>
<dbReference type="InterPro" id="IPR007842">
    <property type="entry name" value="HEPN_dom"/>
</dbReference>
<dbReference type="AlphaFoldDB" id="A0A7C5TEQ6"/>
<proteinExistence type="predicted"/>
<evidence type="ECO:0000313" key="2">
    <source>
        <dbReference type="EMBL" id="HHP81112.1"/>
    </source>
</evidence>
<dbReference type="PROSITE" id="PS50910">
    <property type="entry name" value="HEPN"/>
    <property type="match status" value="1"/>
</dbReference>
<comment type="caution">
    <text evidence="2">The sequence shown here is derived from an EMBL/GenBank/DDBJ whole genome shotgun (WGS) entry which is preliminary data.</text>
</comment>
<evidence type="ECO:0000259" key="1">
    <source>
        <dbReference type="PROSITE" id="PS50910"/>
    </source>
</evidence>
<reference evidence="2" key="1">
    <citation type="journal article" date="2020" name="mSystems">
        <title>Genome- and Community-Level Interaction Insights into Carbon Utilization and Element Cycling Functions of Hydrothermarchaeota in Hydrothermal Sediment.</title>
        <authorList>
            <person name="Zhou Z."/>
            <person name="Liu Y."/>
            <person name="Xu W."/>
            <person name="Pan J."/>
            <person name="Luo Z.H."/>
            <person name="Li M."/>
        </authorList>
    </citation>
    <scope>NUCLEOTIDE SEQUENCE [LARGE SCALE GENOMIC DNA]</scope>
    <source>
        <strain evidence="3">SpSt-1</strain>
        <strain evidence="2">SpSt-1121</strain>
    </source>
</reference>
<dbReference type="SMART" id="SM00748">
    <property type="entry name" value="HEPN"/>
    <property type="match status" value="1"/>
</dbReference>